<dbReference type="InterPro" id="IPR036378">
    <property type="entry name" value="FAS1_dom_sf"/>
</dbReference>
<evidence type="ECO:0000313" key="3">
    <source>
        <dbReference type="EMBL" id="GAA3617344.1"/>
    </source>
</evidence>
<accession>A0ABP6ZT71</accession>
<dbReference type="SMART" id="SM00554">
    <property type="entry name" value="FAS1"/>
    <property type="match status" value="1"/>
</dbReference>
<feature type="domain" description="FAS1" evidence="2">
    <location>
        <begin position="46"/>
        <end position="208"/>
    </location>
</feature>
<organism evidence="3 4">
    <name type="scientific">Microlunatus ginsengisoli</name>
    <dbReference type="NCBI Taxonomy" id="363863"/>
    <lineage>
        <taxon>Bacteria</taxon>
        <taxon>Bacillati</taxon>
        <taxon>Actinomycetota</taxon>
        <taxon>Actinomycetes</taxon>
        <taxon>Propionibacteriales</taxon>
        <taxon>Propionibacteriaceae</taxon>
        <taxon>Microlunatus</taxon>
    </lineage>
</organism>
<evidence type="ECO:0000256" key="1">
    <source>
        <dbReference type="SAM" id="SignalP"/>
    </source>
</evidence>
<dbReference type="EMBL" id="BAABAB010000014">
    <property type="protein sequence ID" value="GAA3617344.1"/>
    <property type="molecule type" value="Genomic_DNA"/>
</dbReference>
<dbReference type="Gene3D" id="2.30.180.10">
    <property type="entry name" value="FAS1 domain"/>
    <property type="match status" value="1"/>
</dbReference>
<feature type="signal peptide" evidence="1">
    <location>
        <begin position="1"/>
        <end position="20"/>
    </location>
</feature>
<name>A0ABP6ZT71_9ACTN</name>
<dbReference type="Proteomes" id="UP001501490">
    <property type="component" value="Unassembled WGS sequence"/>
</dbReference>
<feature type="chain" id="PRO_5047357775" description="FAS1 domain-containing protein" evidence="1">
    <location>
        <begin position="21"/>
        <end position="213"/>
    </location>
</feature>
<dbReference type="Pfam" id="PF02469">
    <property type="entry name" value="Fasciclin"/>
    <property type="match status" value="1"/>
</dbReference>
<evidence type="ECO:0000259" key="2">
    <source>
        <dbReference type="PROSITE" id="PS50213"/>
    </source>
</evidence>
<comment type="caution">
    <text evidence="3">The sequence shown here is derived from an EMBL/GenBank/DDBJ whole genome shotgun (WGS) entry which is preliminary data.</text>
</comment>
<keyword evidence="4" id="KW-1185">Reference proteome</keyword>
<dbReference type="InterPro" id="IPR000782">
    <property type="entry name" value="FAS1_domain"/>
</dbReference>
<dbReference type="RefSeq" id="WP_344803841.1">
    <property type="nucleotide sequence ID" value="NZ_BAABAB010000014.1"/>
</dbReference>
<evidence type="ECO:0000313" key="4">
    <source>
        <dbReference type="Proteomes" id="UP001501490"/>
    </source>
</evidence>
<protein>
    <recommendedName>
        <fullName evidence="2">FAS1 domain-containing protein</fullName>
    </recommendedName>
</protein>
<reference evidence="4" key="1">
    <citation type="journal article" date="2019" name="Int. J. Syst. Evol. Microbiol.">
        <title>The Global Catalogue of Microorganisms (GCM) 10K type strain sequencing project: providing services to taxonomists for standard genome sequencing and annotation.</title>
        <authorList>
            <consortium name="The Broad Institute Genomics Platform"/>
            <consortium name="The Broad Institute Genome Sequencing Center for Infectious Disease"/>
            <person name="Wu L."/>
            <person name="Ma J."/>
        </authorList>
    </citation>
    <scope>NUCLEOTIDE SEQUENCE [LARGE SCALE GENOMIC DNA]</scope>
    <source>
        <strain evidence="4">JCM 16929</strain>
    </source>
</reference>
<dbReference type="PROSITE" id="PS50213">
    <property type="entry name" value="FAS1"/>
    <property type="match status" value="1"/>
</dbReference>
<keyword evidence="1" id="KW-0732">Signal</keyword>
<proteinExistence type="predicted"/>
<dbReference type="SUPFAM" id="SSF82153">
    <property type="entry name" value="FAS1 domain"/>
    <property type="match status" value="1"/>
</dbReference>
<gene>
    <name evidence="3" type="ORF">GCM10022236_19360</name>
</gene>
<sequence>MNGVRRLTALAAGLVLTAGAALITAAPADAHSKHRLGQSSLAALLAKDGSGFDKDWNDYDILDNAVRAVLTADPKSPVAVLADGSVPLTAFLPTDRAFRRLASDLTGKSYSSESAVFADVASLGIPTIENVLLYHVVPGKTITYRAALRSNGARLSTALSGSSITVSVRYCIFVKLVDADPDDANPYVVQPNLNRGNRQIAHGIDRVLRPVDL</sequence>